<dbReference type="Gene3D" id="1.10.238.10">
    <property type="entry name" value="EF-hand"/>
    <property type="match status" value="1"/>
</dbReference>
<dbReference type="OrthoDB" id="5470953at2"/>
<protein>
    <recommendedName>
        <fullName evidence="3">EF-hand domain-containing protein</fullName>
    </recommendedName>
</protein>
<evidence type="ECO:0000313" key="5">
    <source>
        <dbReference type="Proteomes" id="UP000318801"/>
    </source>
</evidence>
<proteinExistence type="predicted"/>
<dbReference type="Proteomes" id="UP000318801">
    <property type="component" value="Unassembled WGS sequence"/>
</dbReference>
<dbReference type="CDD" id="cd00051">
    <property type="entry name" value="EFh"/>
    <property type="match status" value="1"/>
</dbReference>
<dbReference type="Pfam" id="PF13499">
    <property type="entry name" value="EF-hand_7"/>
    <property type="match status" value="1"/>
</dbReference>
<accession>A0A506UBA2</accession>
<dbReference type="SUPFAM" id="SSF47473">
    <property type="entry name" value="EF-hand"/>
    <property type="match status" value="1"/>
</dbReference>
<dbReference type="InterPro" id="IPR011992">
    <property type="entry name" value="EF-hand-dom_pair"/>
</dbReference>
<dbReference type="EMBL" id="VHLG01000010">
    <property type="protein sequence ID" value="TPW29077.1"/>
    <property type="molecule type" value="Genomic_DNA"/>
</dbReference>
<reference evidence="4 5" key="1">
    <citation type="submission" date="2019-06" db="EMBL/GenBank/DDBJ databases">
        <authorList>
            <person name="Li M."/>
        </authorList>
    </citation>
    <scope>NUCLEOTIDE SEQUENCE [LARGE SCALE GENOMIC DNA]</scope>
    <source>
        <strain evidence="4 5">BGMRC2036</strain>
    </source>
</reference>
<dbReference type="GO" id="GO:0005509">
    <property type="term" value="F:calcium ion binding"/>
    <property type="evidence" value="ECO:0007669"/>
    <property type="project" value="InterPro"/>
</dbReference>
<feature type="chain" id="PRO_5021428216" description="EF-hand domain-containing protein" evidence="2">
    <location>
        <begin position="26"/>
        <end position="318"/>
    </location>
</feature>
<feature type="compositionally biased region" description="Low complexity" evidence="1">
    <location>
        <begin position="284"/>
        <end position="302"/>
    </location>
</feature>
<keyword evidence="2" id="KW-0732">Signal</keyword>
<dbReference type="InterPro" id="IPR018247">
    <property type="entry name" value="EF_Hand_1_Ca_BS"/>
</dbReference>
<dbReference type="PROSITE" id="PS00018">
    <property type="entry name" value="EF_HAND_1"/>
    <property type="match status" value="2"/>
</dbReference>
<feature type="compositionally biased region" description="Gly residues" evidence="1">
    <location>
        <begin position="75"/>
        <end position="86"/>
    </location>
</feature>
<keyword evidence="5" id="KW-1185">Reference proteome</keyword>
<feature type="region of interest" description="Disordered" evidence="1">
    <location>
        <begin position="75"/>
        <end position="232"/>
    </location>
</feature>
<comment type="caution">
    <text evidence="4">The sequence shown here is derived from an EMBL/GenBank/DDBJ whole genome shotgun (WGS) entry which is preliminary data.</text>
</comment>
<evidence type="ECO:0000313" key="4">
    <source>
        <dbReference type="EMBL" id="TPW29077.1"/>
    </source>
</evidence>
<dbReference type="InterPro" id="IPR002048">
    <property type="entry name" value="EF_hand_dom"/>
</dbReference>
<feature type="signal peptide" evidence="2">
    <location>
        <begin position="1"/>
        <end position="25"/>
    </location>
</feature>
<dbReference type="AlphaFoldDB" id="A0A506UBA2"/>
<feature type="region of interest" description="Disordered" evidence="1">
    <location>
        <begin position="283"/>
        <end position="318"/>
    </location>
</feature>
<evidence type="ECO:0000256" key="2">
    <source>
        <dbReference type="SAM" id="SignalP"/>
    </source>
</evidence>
<name>A0A506UBA2_9HYPH</name>
<gene>
    <name evidence="4" type="ORF">FJU08_14570</name>
</gene>
<organism evidence="4 5">
    <name type="scientific">Martelella alba</name>
    <dbReference type="NCBI Taxonomy" id="2590451"/>
    <lineage>
        <taxon>Bacteria</taxon>
        <taxon>Pseudomonadati</taxon>
        <taxon>Pseudomonadota</taxon>
        <taxon>Alphaproteobacteria</taxon>
        <taxon>Hyphomicrobiales</taxon>
        <taxon>Aurantimonadaceae</taxon>
        <taxon>Martelella</taxon>
    </lineage>
</organism>
<evidence type="ECO:0000259" key="3">
    <source>
        <dbReference type="PROSITE" id="PS50222"/>
    </source>
</evidence>
<dbReference type="RefSeq" id="WP_141149754.1">
    <property type="nucleotide sequence ID" value="NZ_VHLG01000010.1"/>
</dbReference>
<evidence type="ECO:0000256" key="1">
    <source>
        <dbReference type="SAM" id="MobiDB-lite"/>
    </source>
</evidence>
<feature type="compositionally biased region" description="Low complexity" evidence="1">
    <location>
        <begin position="160"/>
        <end position="171"/>
    </location>
</feature>
<dbReference type="PROSITE" id="PS50222">
    <property type="entry name" value="EF_HAND_2"/>
    <property type="match status" value="1"/>
</dbReference>
<sequence>MKRNLILATSLVAVLFGASAIPSLAQDVTGSVNAPRYATQQTATNGNGPMNAGPGQFAGQNNAGQRGNMMAMRGQGYGPQGSGPQGAGPAMMNGQGPAGPAQGNGPMRGNIQPPADCDATGPVGDRGPGFDRGPGQDRMQANMNGPRGDMRGPGFGPGNGQPQFNGPQANGTQRGFDRDDMGGRMMAMRGNDDRPAYGQGMMGNRQAPGPQQGFDRDNMRGGGPRGPGLLTNVQKYDANGDGFITLDEFQAFVTDTGRPMIEQRFEALDTNGDGKVAIAELPGQRAPLNQAQQAPQFQQGQPGNPPAPRVMGGPVQQN</sequence>
<feature type="domain" description="EF-hand" evidence="3">
    <location>
        <begin position="234"/>
        <end position="259"/>
    </location>
</feature>
<feature type="compositionally biased region" description="Low complexity" evidence="1">
    <location>
        <begin position="87"/>
        <end position="105"/>
    </location>
</feature>